<keyword evidence="2" id="KW-1185">Reference proteome</keyword>
<evidence type="ECO:0000313" key="1">
    <source>
        <dbReference type="EMBL" id="MBO2010802.1"/>
    </source>
</evidence>
<reference evidence="1 2" key="1">
    <citation type="submission" date="2021-03" db="EMBL/GenBank/DDBJ databases">
        <authorList>
            <person name="Kim M.K."/>
        </authorList>
    </citation>
    <scope>NUCLEOTIDE SEQUENCE [LARGE SCALE GENOMIC DNA]</scope>
    <source>
        <strain evidence="1 2">BT442</strain>
    </source>
</reference>
<sequence length="415" mass="42927">MKNIFVFLLLIAALFLARVSRAQIGVGTTTPNAKAALDIQSPANNTGVLIPRLTAAQRLAIASPPQGLMVYQTDGTTGGGTQTGFWYYGGTSGWVFLSPGGDNLGNHTATQNLNLGTNEVLGNGSTRGLSVLADGDGHLGKTSSWVSTADDGLLRFGDNDYVTVGEAGGDDRMQLRAKTFSFLPSPSGSYSGAVGIGTAAPASALHVYSPSSPTVLRVHSSAAFGAAGLDFYSDPEGSASEWRPSFLRSIDAGSFTGGLAFYTNGTGTANKTASLEGMRLVNGRLGIGTTSPDSRLDVDGTITMSGSNANEVNRAQTGAANLLPICYGNVNASATINTAGSTPNFTVTRASLGVYDISITNESYFYTDYTTVATLNGVGGEISVNSIGALQLRVFTYDSSGSSADRPFNFVTYKP</sequence>
<dbReference type="RefSeq" id="WP_208176431.1">
    <property type="nucleotide sequence ID" value="NZ_JAGETZ010000008.1"/>
</dbReference>
<dbReference type="Proteomes" id="UP000664369">
    <property type="component" value="Unassembled WGS sequence"/>
</dbReference>
<evidence type="ECO:0000313" key="2">
    <source>
        <dbReference type="Proteomes" id="UP000664369"/>
    </source>
</evidence>
<accession>A0ABS3QHS5</accession>
<comment type="caution">
    <text evidence="1">The sequence shown here is derived from an EMBL/GenBank/DDBJ whole genome shotgun (WGS) entry which is preliminary data.</text>
</comment>
<organism evidence="1 2">
    <name type="scientific">Hymenobacter negativus</name>
    <dbReference type="NCBI Taxonomy" id="2795026"/>
    <lineage>
        <taxon>Bacteria</taxon>
        <taxon>Pseudomonadati</taxon>
        <taxon>Bacteroidota</taxon>
        <taxon>Cytophagia</taxon>
        <taxon>Cytophagales</taxon>
        <taxon>Hymenobacteraceae</taxon>
        <taxon>Hymenobacter</taxon>
    </lineage>
</organism>
<gene>
    <name evidence="1" type="ORF">J4E00_17200</name>
</gene>
<name>A0ABS3QHS5_9BACT</name>
<protein>
    <submittedName>
        <fullName evidence="1">Uncharacterized protein</fullName>
    </submittedName>
</protein>
<dbReference type="EMBL" id="JAGETZ010000008">
    <property type="protein sequence ID" value="MBO2010802.1"/>
    <property type="molecule type" value="Genomic_DNA"/>
</dbReference>
<proteinExistence type="predicted"/>